<feature type="region of interest" description="Disordered" evidence="1">
    <location>
        <begin position="580"/>
        <end position="599"/>
    </location>
</feature>
<keyword evidence="3" id="KW-1185">Reference proteome</keyword>
<sequence length="1278" mass="139285">MLLLPKIYDVVVNSGKNKYTLTAPEIESQKSATSGVMLTVAVYKPKKETIMITSENRDGRNWLGGDNIEEFLSTSHPELASEVKFVDNGIQLAIKPSDKKVVLKIPVSLPDSTTTTFKIKRDRYTVEKLKMAYVKMDGPVIKEGDAQTDANKGVSPTNQTRLNKQIVPATFLNTSRSTPKNLLQPKVMQTAYPSGSDTLTASISVSNYTEFLAAVANTAISRIEFKNDIIADNRQPKTISRNLVVDGKGNLFNVTAHRNNNVFQLGNPAGSFKSQFILANMRIDYNGANRGKALIFVSDRNNVRWQISLEDIQSEGTATNHGRLVFNHSGTTILLGRINWQAATSKETDKSDRYGGVVNSAQIKITKNDEGKEPVIDMTANCALFRAYKGYSNQLTSMIIEAGVINLHSVNAQVLHMNDEVSGSAVVFHVKGQNTRLNVTASGGNSEALGGAISIIGNNWTGQAKGKSYTRIEEGAQVSIHSTDNARTKKAGAAFVNQVTHGVFYLTGEGTKMTCVADTPSNIIEAAFRFRLVGNQTFYMSDKAELKVVRNNGTTAGLRFYGPNNAFYISGGAKVLIDNLGKGDTRPSDGGSGEGRQGIQYPIDGGGTSIFDLKGKGSDVAVNARYGPALEGQNGAFKFSVSDQASISFIGSPKSAGVGALKLPSNSVDIKLDTPYFYEFRNNRPAGGPWLSGGNSRSIFKATNTELEVWKKGNNVNLDGPSTNSWTRMDYELSGVGFSKFNGSSNPNFNKATYGQASDYAKVAGGALEAEIKSLRQPTNADKHIYGHAVVPSTYDAINGEGAKRDAYTNEVWVKLRLYRLKFKKGVTSVQGNPSTSEADFNATYDVVTYEKEVPTIGHKNTTTGPDKELDGVKQFGEPKTYGIFEWDLTKDDRIKEDKFLWAGEYVEVIGVRRGHKTPRPGYDILTPKERYQDKGKYVFNVRPVEISTETITEGHIDPFLNLSDAKTTISDATKSIRFQANVKNMRKHAAVVPLPEGRKPAITGNPEFVSNGGISFYPMLSGKAHTLTNGSTADQINLYLKDMQNSQLNLYTYLSQADLSTDKTTELFAFSGWQEDISSLGKDLPPTYQTVTNITTQDGQNPFVLGGNNTTLAGLKMPTKTVKYHNETFKNSTQLAFKTFSPSSLSTTLSKQGGGRIDAVDLSKGQLVSYQVKLTNPNIQSFPDQLLLGYNLIFEITGNAEIFDGYGIDLPNGISETHDQQTIKFTGKGKNELGVGINIPVLVTGDFQIKVKGLGRTPQEKTLALPRSKLGCCERSA</sequence>
<evidence type="ECO:0000313" key="2">
    <source>
        <dbReference type="EMBL" id="PCS08236.1"/>
    </source>
</evidence>
<evidence type="ECO:0000313" key="3">
    <source>
        <dbReference type="Proteomes" id="UP000242246"/>
    </source>
</evidence>
<accession>A0A2A5S421</accession>
<protein>
    <recommendedName>
        <fullName evidence="4">WxL domain-containing protein</fullName>
    </recommendedName>
</protein>
<dbReference type="AlphaFoldDB" id="A0A2A5S421"/>
<dbReference type="InterPro" id="IPR046776">
    <property type="entry name" value="Pectate_lyase_5"/>
</dbReference>
<dbReference type="Proteomes" id="UP000242246">
    <property type="component" value="Unassembled WGS sequence"/>
</dbReference>
<evidence type="ECO:0008006" key="4">
    <source>
        <dbReference type="Google" id="ProtNLM"/>
    </source>
</evidence>
<dbReference type="STRING" id="1348632.GCA_001591745_00161"/>
<comment type="caution">
    <text evidence="2">The sequence shown here is derived from an EMBL/GenBank/DDBJ whole genome shotgun (WGS) entry which is preliminary data.</text>
</comment>
<dbReference type="Pfam" id="PF20585">
    <property type="entry name" value="Pectate_lyase_5"/>
    <property type="match status" value="1"/>
</dbReference>
<evidence type="ECO:0000256" key="1">
    <source>
        <dbReference type="SAM" id="MobiDB-lite"/>
    </source>
</evidence>
<gene>
    <name evidence="2" type="ORF">RU87_GL000059</name>
</gene>
<organism evidence="2 3">
    <name type="scientific">Pseudolactococcus plantarum</name>
    <dbReference type="NCBI Taxonomy" id="1365"/>
    <lineage>
        <taxon>Bacteria</taxon>
        <taxon>Bacillati</taxon>
        <taxon>Bacillota</taxon>
        <taxon>Bacilli</taxon>
        <taxon>Lactobacillales</taxon>
        <taxon>Streptococcaceae</taxon>
        <taxon>Pseudolactococcus</taxon>
    </lineage>
</organism>
<dbReference type="EMBL" id="JXJX01000001">
    <property type="protein sequence ID" value="PCS08236.1"/>
    <property type="molecule type" value="Genomic_DNA"/>
</dbReference>
<name>A0A2A5S421_9LACT</name>
<reference evidence="2 3" key="1">
    <citation type="submission" date="2014-12" db="EMBL/GenBank/DDBJ databases">
        <title>Draft genome sequences of 10 type strains of Lactococcus.</title>
        <authorList>
            <person name="Sun Z."/>
            <person name="Zhong Z."/>
            <person name="Liu W."/>
            <person name="Zhang W."/>
            <person name="Zhang H."/>
        </authorList>
    </citation>
    <scope>NUCLEOTIDE SEQUENCE [LARGE SCALE GENOMIC DNA]</scope>
    <source>
        <strain evidence="2 3">DSM 20686</strain>
    </source>
</reference>
<proteinExistence type="predicted"/>